<dbReference type="AlphaFoldDB" id="A0A5A7N4B0"/>
<accession>A0A5A7N4B0</accession>
<keyword evidence="2" id="KW-1185">Reference proteome</keyword>
<name>A0A5A7N4B0_9PROT</name>
<evidence type="ECO:0000313" key="1">
    <source>
        <dbReference type="EMBL" id="GER02837.1"/>
    </source>
</evidence>
<comment type="caution">
    <text evidence="1">The sequence shown here is derived from an EMBL/GenBank/DDBJ whole genome shotgun (WGS) entry which is preliminary data.</text>
</comment>
<reference evidence="1 2" key="1">
    <citation type="submission" date="2019-09" db="EMBL/GenBank/DDBJ databases">
        <title>NBRP : Genome information of microbial organism related human and environment.</title>
        <authorList>
            <person name="Hattori M."/>
            <person name="Oshima K."/>
            <person name="Inaba H."/>
            <person name="Suda W."/>
            <person name="Sakamoto M."/>
            <person name="Iino T."/>
            <person name="Kitahara M."/>
            <person name="Oshida Y."/>
            <person name="Iida T."/>
            <person name="Kudo T."/>
            <person name="Itoh T."/>
            <person name="Ohkuma M."/>
        </authorList>
    </citation>
    <scope>NUCLEOTIDE SEQUENCE [LARGE SCALE GENOMIC DNA]</scope>
    <source>
        <strain evidence="1 2">Q-1</strain>
    </source>
</reference>
<proteinExistence type="predicted"/>
<dbReference type="Proteomes" id="UP000324996">
    <property type="component" value="Unassembled WGS sequence"/>
</dbReference>
<gene>
    <name evidence="1" type="ORF">JCM17846_05190</name>
</gene>
<protein>
    <submittedName>
        <fullName evidence="1">Uncharacterized protein</fullName>
    </submittedName>
</protein>
<organism evidence="1 2">
    <name type="scientific">Iodidimonas nitroreducens</name>
    <dbReference type="NCBI Taxonomy" id="1236968"/>
    <lineage>
        <taxon>Bacteria</taxon>
        <taxon>Pseudomonadati</taxon>
        <taxon>Pseudomonadota</taxon>
        <taxon>Alphaproteobacteria</taxon>
        <taxon>Iodidimonadales</taxon>
        <taxon>Iodidimonadaceae</taxon>
        <taxon>Iodidimonas</taxon>
    </lineage>
</organism>
<evidence type="ECO:0000313" key="2">
    <source>
        <dbReference type="Proteomes" id="UP000324996"/>
    </source>
</evidence>
<dbReference type="EMBL" id="BKCN01000002">
    <property type="protein sequence ID" value="GER02837.1"/>
    <property type="molecule type" value="Genomic_DNA"/>
</dbReference>
<sequence length="49" mass="5489">MNPIAARTPARFVMHDAMVIKKIGFSCFKTDYTAKKMGLFPAKACDVHE</sequence>